<evidence type="ECO:0000259" key="8">
    <source>
        <dbReference type="Pfam" id="PF09258"/>
    </source>
</evidence>
<dbReference type="GO" id="GO:0016020">
    <property type="term" value="C:membrane"/>
    <property type="evidence" value="ECO:0007669"/>
    <property type="project" value="UniProtKB-SubCell"/>
</dbReference>
<dbReference type="InterPro" id="IPR023296">
    <property type="entry name" value="Glyco_hydro_beta-prop_sf"/>
</dbReference>
<evidence type="ECO:0000256" key="6">
    <source>
        <dbReference type="SAM" id="MobiDB-lite"/>
    </source>
</evidence>
<dbReference type="Gene3D" id="3.90.550.10">
    <property type="entry name" value="Spore Coat Polysaccharide Biosynthesis Protein SpsA, Chain A"/>
    <property type="match status" value="1"/>
</dbReference>
<dbReference type="Gene3D" id="2.115.10.20">
    <property type="entry name" value="Glycosyl hydrolase domain, family 43"/>
    <property type="match status" value="1"/>
</dbReference>
<feature type="domain" description="Glucosamine inositolphosphorylceramide transferase 1 N-terminal" evidence="9">
    <location>
        <begin position="47"/>
        <end position="354"/>
    </location>
</feature>
<keyword evidence="7" id="KW-0812">Transmembrane</keyword>
<keyword evidence="3" id="KW-0808">Transferase</keyword>
<evidence type="ECO:0000256" key="5">
    <source>
        <dbReference type="ARBA" id="ARBA00023157"/>
    </source>
</evidence>
<dbReference type="Pfam" id="PF24793">
    <property type="entry name" value="GINT1_N"/>
    <property type="match status" value="1"/>
</dbReference>
<dbReference type="InterPro" id="IPR015338">
    <property type="entry name" value="GT64_dom"/>
</dbReference>
<evidence type="ECO:0000256" key="3">
    <source>
        <dbReference type="ARBA" id="ARBA00022679"/>
    </source>
</evidence>
<keyword evidence="5" id="KW-1015">Disulfide bond</keyword>
<dbReference type="AlphaFoldDB" id="A0AAD9IJQ5"/>
<dbReference type="Pfam" id="PF09258">
    <property type="entry name" value="Glyco_transf_64"/>
    <property type="match status" value="1"/>
</dbReference>
<dbReference type="Proteomes" id="UP001255856">
    <property type="component" value="Unassembled WGS sequence"/>
</dbReference>
<evidence type="ECO:0000256" key="1">
    <source>
        <dbReference type="ARBA" id="ARBA00004370"/>
    </source>
</evidence>
<dbReference type="InterPro" id="IPR029044">
    <property type="entry name" value="Nucleotide-diphossugar_trans"/>
</dbReference>
<feature type="transmembrane region" description="Helical" evidence="7">
    <location>
        <begin position="16"/>
        <end position="36"/>
    </location>
</feature>
<evidence type="ECO:0008006" key="12">
    <source>
        <dbReference type="Google" id="ProtNLM"/>
    </source>
</evidence>
<feature type="domain" description="Glycosyl transferase 64" evidence="8">
    <location>
        <begin position="491"/>
        <end position="729"/>
    </location>
</feature>
<protein>
    <recommendedName>
        <fullName evidence="12">Glycosyl transferase 64 domain-containing protein</fullName>
    </recommendedName>
</protein>
<proteinExistence type="inferred from homology"/>
<evidence type="ECO:0000256" key="7">
    <source>
        <dbReference type="SAM" id="Phobius"/>
    </source>
</evidence>
<comment type="subcellular location">
    <subcellularLocation>
        <location evidence="1">Membrane</location>
    </subcellularLocation>
</comment>
<sequence>MALPGARQVQGSGFRWAGGILLAITAYLLLDIFTTLRSTRSGRGKPCQIDDEGSWSIGLFRGPSPFNLTPVEHVSPPVNSGVSWPVANPILTCAEVSDSPSNFVADPFLWIDNAANIWYIFFETKSNRNMQGKGRERDIGVAQSTDQGASWEYLGIALDEPWHLSYPHVFEDEGTMYMLPEGHKSGRLRLYRATRFPLEWEYAGDAHPQPLVDASLARWEGRWWLLGTDSAQRGASRCRQLSAWHSPTVRGPWTPHAHNPVMRGDPGAGIRGGGRLVRHGEDLYRFGQSCARTYGEALVAWRVDTLSPTDFRQTRVPLEFGRRLGRRHWNGARFHHLDAAPLADGSWVAVMDGDWQPAGAVSGRARRDARWLALAYALAGLLILAARHRPADAQRVADALTKPCGSLAACAGGVLAAARGAGGAPRRRKLSSSRAERERLPLRTNSARGAGLSEPRAGRAGPVQAATQALRQLARGRHVALALCAITASRYTVNILSYSKRVPTLRRIMRHVARCPSVEEVVLRWSEREAPPVADWAEPGAAPLRLLPVDRNSLNSRFVPDPLLRTRAVLSLDDDILTGCADLEAAFALWRADPEGLTGIFPRLVVEEPRPAYLGERTVFSTRTFNMLITGGLFFDHARYAPAYLSDKYKDERRFVDDKFNCEDILLNYVVAIELGKKGRKEPWVHLHVPRRRLDLSKLTIRSVGISSNTAEHQAERDACIARFNKNLGMHVPPTVDIPLNVSVPICVAGVGCIYL</sequence>
<dbReference type="InterPro" id="IPR004263">
    <property type="entry name" value="Exostosin"/>
</dbReference>
<evidence type="ECO:0000256" key="4">
    <source>
        <dbReference type="ARBA" id="ARBA00023136"/>
    </source>
</evidence>
<evidence type="ECO:0000259" key="9">
    <source>
        <dbReference type="Pfam" id="PF24793"/>
    </source>
</evidence>
<dbReference type="EMBL" id="JASFZW010000004">
    <property type="protein sequence ID" value="KAK2078475.1"/>
    <property type="molecule type" value="Genomic_DNA"/>
</dbReference>
<dbReference type="SUPFAM" id="SSF53448">
    <property type="entry name" value="Nucleotide-diphospho-sugar transferases"/>
    <property type="match status" value="1"/>
</dbReference>
<evidence type="ECO:0000313" key="10">
    <source>
        <dbReference type="EMBL" id="KAK2078475.1"/>
    </source>
</evidence>
<organism evidence="10 11">
    <name type="scientific">Prototheca wickerhamii</name>
    <dbReference type="NCBI Taxonomy" id="3111"/>
    <lineage>
        <taxon>Eukaryota</taxon>
        <taxon>Viridiplantae</taxon>
        <taxon>Chlorophyta</taxon>
        <taxon>core chlorophytes</taxon>
        <taxon>Trebouxiophyceae</taxon>
        <taxon>Chlorellales</taxon>
        <taxon>Chlorellaceae</taxon>
        <taxon>Prototheca</taxon>
    </lineage>
</organism>
<dbReference type="PANTHER" id="PTHR48261">
    <property type="entry name" value="ACETYLGLUCOSAMINYLTRANSFERASE"/>
    <property type="match status" value="1"/>
</dbReference>
<dbReference type="SUPFAM" id="SSF75005">
    <property type="entry name" value="Arabinanase/levansucrase/invertase"/>
    <property type="match status" value="1"/>
</dbReference>
<comment type="similarity">
    <text evidence="2">Belongs to the glycosyltransferase 64 family.</text>
</comment>
<reference evidence="10" key="1">
    <citation type="submission" date="2021-01" db="EMBL/GenBank/DDBJ databases">
        <authorList>
            <person name="Eckstrom K.M.E."/>
        </authorList>
    </citation>
    <scope>NUCLEOTIDE SEQUENCE</scope>
    <source>
        <strain evidence="10">UVCC 0001</strain>
    </source>
</reference>
<name>A0AAD9IJQ5_PROWI</name>
<keyword evidence="4 7" id="KW-0472">Membrane</keyword>
<evidence type="ECO:0000313" key="11">
    <source>
        <dbReference type="Proteomes" id="UP001255856"/>
    </source>
</evidence>
<dbReference type="InterPro" id="IPR056442">
    <property type="entry name" value="GINT1_N"/>
</dbReference>
<dbReference type="FunFam" id="2.115.10.20:FF:000004">
    <property type="entry name" value="Glucosamine inositolphosphorylceramide transferase 1"/>
    <property type="match status" value="1"/>
</dbReference>
<accession>A0AAD9IJQ5</accession>
<comment type="caution">
    <text evidence="10">The sequence shown here is derived from an EMBL/GenBank/DDBJ whole genome shotgun (WGS) entry which is preliminary data.</text>
</comment>
<keyword evidence="7" id="KW-1133">Transmembrane helix</keyword>
<feature type="region of interest" description="Disordered" evidence="6">
    <location>
        <begin position="424"/>
        <end position="460"/>
    </location>
</feature>
<keyword evidence="11" id="KW-1185">Reference proteome</keyword>
<evidence type="ECO:0000256" key="2">
    <source>
        <dbReference type="ARBA" id="ARBA00008700"/>
    </source>
</evidence>
<gene>
    <name evidence="10" type="ORF">QBZ16_003315</name>
</gene>
<dbReference type="PANTHER" id="PTHR48261:SF6">
    <property type="entry name" value="GLYCOSYLTRANSFERASE FAMILY PROTEIN"/>
    <property type="match status" value="1"/>
</dbReference>
<dbReference type="GO" id="GO:0016757">
    <property type="term" value="F:glycosyltransferase activity"/>
    <property type="evidence" value="ECO:0007669"/>
    <property type="project" value="InterPro"/>
</dbReference>